<reference evidence="2" key="1">
    <citation type="submission" date="2020-03" db="EMBL/GenBank/DDBJ databases">
        <title>The deep terrestrial virosphere.</title>
        <authorList>
            <person name="Holmfeldt K."/>
            <person name="Nilsson E."/>
            <person name="Simone D."/>
            <person name="Lopez-Fernandez M."/>
            <person name="Wu X."/>
            <person name="de Brujin I."/>
            <person name="Lundin D."/>
            <person name="Andersson A."/>
            <person name="Bertilsson S."/>
            <person name="Dopson M."/>
        </authorList>
    </citation>
    <scope>NUCLEOTIDE SEQUENCE</scope>
    <source>
        <strain evidence="2">MM415B01388</strain>
    </source>
</reference>
<feature type="compositionally biased region" description="Basic and acidic residues" evidence="1">
    <location>
        <begin position="597"/>
        <end position="606"/>
    </location>
</feature>
<name>A0A6M3INY7_9ZZZZ</name>
<feature type="region of interest" description="Disordered" evidence="1">
    <location>
        <begin position="555"/>
        <end position="606"/>
    </location>
</feature>
<dbReference type="EMBL" id="MT141344">
    <property type="protein sequence ID" value="QJA58878.1"/>
    <property type="molecule type" value="Genomic_DNA"/>
</dbReference>
<dbReference type="AlphaFoldDB" id="A0A6M3INY7"/>
<evidence type="ECO:0008006" key="3">
    <source>
        <dbReference type="Google" id="ProtNLM"/>
    </source>
</evidence>
<gene>
    <name evidence="2" type="ORF">MM415B01388_0006</name>
</gene>
<evidence type="ECO:0000313" key="2">
    <source>
        <dbReference type="EMBL" id="QJA58878.1"/>
    </source>
</evidence>
<proteinExistence type="predicted"/>
<evidence type="ECO:0000256" key="1">
    <source>
        <dbReference type="SAM" id="MobiDB-lite"/>
    </source>
</evidence>
<sequence>MELVDKDLLSNIRGLEGFWDKRTKKIEEWYRVRALEDKNEVEGFDSVVVNDPKVFCNLSQYMISALPAQHKIPVKSKDEEAVEKIGISERALLSLWRDQDTRQLKRGRRAWRWELSDFLLITGWYSVFAGVVMSGGKPEFLAEIWNPMNVFPEWGDEGLVQVAHKYERTLGQLHAVGKKRGWDLGKLVDVGYGRENSANSVKTVYDYWRKDEDGRVRVSVQVGGKMVLVERERPEFEEIPILVGPAGGEAAWGGYGSSDTGWTGRYGQSILAPNCGLYEAENKNLSYIMQIVREIAQPPIKDTNTGARALVTGEDVKSGAIIHLEPGQDIGPMRQIEFPKELNVVQSVLDQKVQQGSFPSTLVGAVPPALSLSGFAIGLLMTAAQNVIEPYKTAMMYVMSEVDRIWLEGYKRSGVKKLSIGGRSRDRDVTSLFYEDWVSKDVPDVLFVDVTVPLATPSDLIEKITIARTAKPAGDLLDDITILDEILGVEDPHLIKSRLDEQAFAKSLPVQTLLMVMEAKEKEKMLRNSNEPDAAVYADIMADFAMQLMGQLGVPAPGSPSPATPGIRSQVGGTELARGVSPDRARQVGGTPPPQRAVEEGQSGRR</sequence>
<accession>A0A6M3INY7</accession>
<organism evidence="2">
    <name type="scientific">viral metagenome</name>
    <dbReference type="NCBI Taxonomy" id="1070528"/>
    <lineage>
        <taxon>unclassified sequences</taxon>
        <taxon>metagenomes</taxon>
        <taxon>organismal metagenomes</taxon>
    </lineage>
</organism>
<protein>
    <recommendedName>
        <fullName evidence="3">Portal protein</fullName>
    </recommendedName>
</protein>